<name>A0A8S5VEK0_9CAUD</name>
<dbReference type="EMBL" id="BK016249">
    <property type="protein sequence ID" value="DAG05063.1"/>
    <property type="molecule type" value="Genomic_DNA"/>
</dbReference>
<reference evidence="1" key="1">
    <citation type="journal article" date="2021" name="Proc. Natl. Acad. Sci. U.S.A.">
        <title>A Catalog of Tens of Thousands of Viruses from Human Metagenomes Reveals Hidden Associations with Chronic Diseases.</title>
        <authorList>
            <person name="Tisza M.J."/>
            <person name="Buck C.B."/>
        </authorList>
    </citation>
    <scope>NUCLEOTIDE SEQUENCE</scope>
    <source>
        <strain evidence="1">Ctuy39</strain>
    </source>
</reference>
<sequence length="51" mass="6004">MRIEADSVYNILYHRLEISYLYIIGYNNMGLRIAITYNIPVSPCISRGYEM</sequence>
<proteinExistence type="predicted"/>
<protein>
    <submittedName>
        <fullName evidence="1">Uncharacterized protein</fullName>
    </submittedName>
</protein>
<organism evidence="1">
    <name type="scientific">Siphoviridae sp. ctuy39</name>
    <dbReference type="NCBI Taxonomy" id="2825719"/>
    <lineage>
        <taxon>Viruses</taxon>
        <taxon>Duplodnaviria</taxon>
        <taxon>Heunggongvirae</taxon>
        <taxon>Uroviricota</taxon>
        <taxon>Caudoviricetes</taxon>
    </lineage>
</organism>
<evidence type="ECO:0000313" key="1">
    <source>
        <dbReference type="EMBL" id="DAG05063.1"/>
    </source>
</evidence>
<accession>A0A8S5VEK0</accession>